<sequence length="85" mass="9269">SMSPPSLLPLFLLLLVSSLAVNGKKPTVHGQGCEWVGMAPFCRGSCPEKYYRPEIYVMSKSTMANYGGTCLTGEKVMCCPDRYNG</sequence>
<organism evidence="2 3">
    <name type="scientific">Pristionchus entomophagus</name>
    <dbReference type="NCBI Taxonomy" id="358040"/>
    <lineage>
        <taxon>Eukaryota</taxon>
        <taxon>Metazoa</taxon>
        <taxon>Ecdysozoa</taxon>
        <taxon>Nematoda</taxon>
        <taxon>Chromadorea</taxon>
        <taxon>Rhabditida</taxon>
        <taxon>Rhabditina</taxon>
        <taxon>Diplogasteromorpha</taxon>
        <taxon>Diplogasteroidea</taxon>
        <taxon>Neodiplogasteridae</taxon>
        <taxon>Pristionchus</taxon>
    </lineage>
</organism>
<evidence type="ECO:0000313" key="3">
    <source>
        <dbReference type="Proteomes" id="UP001432027"/>
    </source>
</evidence>
<evidence type="ECO:0000256" key="1">
    <source>
        <dbReference type="SAM" id="SignalP"/>
    </source>
</evidence>
<keyword evidence="3" id="KW-1185">Reference proteome</keyword>
<dbReference type="Proteomes" id="UP001432027">
    <property type="component" value="Unassembled WGS sequence"/>
</dbReference>
<reference evidence="2" key="1">
    <citation type="submission" date="2023-10" db="EMBL/GenBank/DDBJ databases">
        <title>Genome assembly of Pristionchus species.</title>
        <authorList>
            <person name="Yoshida K."/>
            <person name="Sommer R.J."/>
        </authorList>
    </citation>
    <scope>NUCLEOTIDE SEQUENCE</scope>
    <source>
        <strain evidence="2">RS0144</strain>
    </source>
</reference>
<dbReference type="EMBL" id="BTSX01000001">
    <property type="protein sequence ID" value="GMS80815.1"/>
    <property type="molecule type" value="Genomic_DNA"/>
</dbReference>
<evidence type="ECO:0000313" key="2">
    <source>
        <dbReference type="EMBL" id="GMS80815.1"/>
    </source>
</evidence>
<dbReference type="AlphaFoldDB" id="A0AAV5SEF6"/>
<keyword evidence="1" id="KW-0732">Signal</keyword>
<protein>
    <submittedName>
        <fullName evidence="2">Uncharacterized protein</fullName>
    </submittedName>
</protein>
<accession>A0AAV5SEF6</accession>
<dbReference type="PANTHER" id="PTHR35180:SF4">
    <property type="entry name" value="PROTEIN CBG06219"/>
    <property type="match status" value="1"/>
</dbReference>
<comment type="caution">
    <text evidence="2">The sequence shown here is derived from an EMBL/GenBank/DDBJ whole genome shotgun (WGS) entry which is preliminary data.</text>
</comment>
<feature type="non-terminal residue" evidence="2">
    <location>
        <position position="1"/>
    </location>
</feature>
<proteinExistence type="predicted"/>
<feature type="chain" id="PRO_5043450622" evidence="1">
    <location>
        <begin position="24"/>
        <end position="85"/>
    </location>
</feature>
<dbReference type="PANTHER" id="PTHR35180">
    <property type="entry name" value="PROTEIN CBG06219"/>
    <property type="match status" value="1"/>
</dbReference>
<feature type="signal peptide" evidence="1">
    <location>
        <begin position="1"/>
        <end position="23"/>
    </location>
</feature>
<gene>
    <name evidence="2" type="ORF">PENTCL1PPCAC_2990</name>
</gene>
<name>A0AAV5SEF6_9BILA</name>